<dbReference type="SMART" id="SM00534">
    <property type="entry name" value="MUTSac"/>
    <property type="match status" value="1"/>
</dbReference>
<keyword evidence="6" id="KW-1185">Reference proteome</keyword>
<organism evidence="5 6">
    <name type="scientific">Candidimonas nitroreducens</name>
    <dbReference type="NCBI Taxonomy" id="683354"/>
    <lineage>
        <taxon>Bacteria</taxon>
        <taxon>Pseudomonadati</taxon>
        <taxon>Pseudomonadota</taxon>
        <taxon>Betaproteobacteria</taxon>
        <taxon>Burkholderiales</taxon>
        <taxon>Alcaligenaceae</taxon>
        <taxon>Candidimonas</taxon>
    </lineage>
</organism>
<proteinExistence type="predicted"/>
<name>A0A225N2K5_9BURK</name>
<dbReference type="GO" id="GO:0005524">
    <property type="term" value="F:ATP binding"/>
    <property type="evidence" value="ECO:0007669"/>
    <property type="project" value="UniProtKB-KW"/>
</dbReference>
<dbReference type="InterPro" id="IPR045076">
    <property type="entry name" value="MutS"/>
</dbReference>
<dbReference type="InterPro" id="IPR027417">
    <property type="entry name" value="P-loop_NTPase"/>
</dbReference>
<keyword evidence="2" id="KW-0067">ATP-binding</keyword>
<dbReference type="PANTHER" id="PTHR11361:SF34">
    <property type="entry name" value="DNA MISMATCH REPAIR PROTEIN MSH1, MITOCHONDRIAL"/>
    <property type="match status" value="1"/>
</dbReference>
<dbReference type="SUPFAM" id="SSF52540">
    <property type="entry name" value="P-loop containing nucleoside triphosphate hydrolases"/>
    <property type="match status" value="1"/>
</dbReference>
<evidence type="ECO:0000313" key="6">
    <source>
        <dbReference type="Proteomes" id="UP000214603"/>
    </source>
</evidence>
<dbReference type="Proteomes" id="UP000214603">
    <property type="component" value="Unassembled WGS sequence"/>
</dbReference>
<feature type="domain" description="DNA mismatch repair proteins mutS family" evidence="4">
    <location>
        <begin position="324"/>
        <end position="497"/>
    </location>
</feature>
<evidence type="ECO:0000259" key="4">
    <source>
        <dbReference type="SMART" id="SM00534"/>
    </source>
</evidence>
<keyword evidence="3" id="KW-0238">DNA-binding</keyword>
<evidence type="ECO:0000256" key="3">
    <source>
        <dbReference type="ARBA" id="ARBA00023125"/>
    </source>
</evidence>
<dbReference type="GO" id="GO:0140664">
    <property type="term" value="F:ATP-dependent DNA damage sensor activity"/>
    <property type="evidence" value="ECO:0007669"/>
    <property type="project" value="InterPro"/>
</dbReference>
<evidence type="ECO:0000256" key="2">
    <source>
        <dbReference type="ARBA" id="ARBA00022840"/>
    </source>
</evidence>
<dbReference type="PANTHER" id="PTHR11361">
    <property type="entry name" value="DNA MISMATCH REPAIR PROTEIN MUTS FAMILY MEMBER"/>
    <property type="match status" value="1"/>
</dbReference>
<reference evidence="6" key="1">
    <citation type="submission" date="2017-06" db="EMBL/GenBank/DDBJ databases">
        <title>Herbaspirillum phytohormonus sp. nov., isolated from the root nodule of Robinia pseudoacacia in lead-zinc mine.</title>
        <authorList>
            <person name="Fan M."/>
            <person name="Lin Y."/>
        </authorList>
    </citation>
    <scope>NUCLEOTIDE SEQUENCE [LARGE SCALE GENOMIC DNA]</scope>
    <source>
        <strain evidence="6">SC-089</strain>
    </source>
</reference>
<dbReference type="Pfam" id="PF00488">
    <property type="entry name" value="MutS_V"/>
    <property type="match status" value="1"/>
</dbReference>
<dbReference type="EMBL" id="NJIH01000001">
    <property type="protein sequence ID" value="OWT66330.1"/>
    <property type="molecule type" value="Genomic_DNA"/>
</dbReference>
<protein>
    <submittedName>
        <fullName evidence="5">DNA mismatch repair protein MutS</fullName>
    </submittedName>
</protein>
<dbReference type="GO" id="GO:0005829">
    <property type="term" value="C:cytosol"/>
    <property type="evidence" value="ECO:0007669"/>
    <property type="project" value="TreeGrafter"/>
</dbReference>
<comment type="caution">
    <text evidence="5">The sequence shown here is derived from an EMBL/GenBank/DDBJ whole genome shotgun (WGS) entry which is preliminary data.</text>
</comment>
<dbReference type="GO" id="GO:0006298">
    <property type="term" value="P:mismatch repair"/>
    <property type="evidence" value="ECO:0007669"/>
    <property type="project" value="InterPro"/>
</dbReference>
<dbReference type="AlphaFoldDB" id="A0A225N2K5"/>
<sequence length="515" mass="58225">MKAFLMYKDRDFDPNQKLPANEWILTQDLELNTLFSAMARDDKFLFDVSRHAILSAMSNGVDTILYRQAVLRDCQKNAELVKSIYALALDTIEKEKKVYYGFFGKYPAAVLSRAIEVLQMFIAALKSLRATAEQHAGEFESEGFRNFFAMLKRELSDEYFEEIQGHLKTLKFRNGVLVSAQLGQGNKGTHYVLRQPAHDRHGWLKRLLPRRKSAFSITIAERDENGARALSELKDRGINMVANALAQSTDHILSFFTLLQAELAFYIACLNLHDTLSRKQEPLCLPIPVGSAQHVHGFRGLYDVCLSLHMSKRVVGNDFEADPEHLLIVTGANQGGKSTFLRSIGLSQLMMQCGMHVPAEFYTANVCDGLYTHYKREEDATMKSGKLDEELSRMNDIVEQITPHAMVLFNESFAATNEREGSEISRQITRALLEQGIKIVFVTHMYEYAHDFYERRLPGSWFLRAQRESGGARSFKLEPGEPLKTGYGEDLYSKIFKAPPLTADTAMADTGDTNG</sequence>
<keyword evidence="1" id="KW-0547">Nucleotide-binding</keyword>
<accession>A0A225N2K5</accession>
<evidence type="ECO:0000256" key="1">
    <source>
        <dbReference type="ARBA" id="ARBA00022741"/>
    </source>
</evidence>
<dbReference type="GO" id="GO:0030983">
    <property type="term" value="F:mismatched DNA binding"/>
    <property type="evidence" value="ECO:0007669"/>
    <property type="project" value="InterPro"/>
</dbReference>
<gene>
    <name evidence="5" type="ORF">CEY11_00910</name>
</gene>
<dbReference type="RefSeq" id="WP_088601457.1">
    <property type="nucleotide sequence ID" value="NZ_NJIH01000001.1"/>
</dbReference>
<dbReference type="Gene3D" id="3.40.50.300">
    <property type="entry name" value="P-loop containing nucleotide triphosphate hydrolases"/>
    <property type="match status" value="1"/>
</dbReference>
<dbReference type="OrthoDB" id="9808166at2"/>
<dbReference type="InterPro" id="IPR000432">
    <property type="entry name" value="DNA_mismatch_repair_MutS_C"/>
</dbReference>
<evidence type="ECO:0000313" key="5">
    <source>
        <dbReference type="EMBL" id="OWT66330.1"/>
    </source>
</evidence>